<keyword evidence="1" id="KW-0472">Membrane</keyword>
<dbReference type="AlphaFoldDB" id="A0A4Y7T3Y2"/>
<keyword evidence="1" id="KW-0812">Transmembrane</keyword>
<sequence>MSGISAAQIQALADAVEWSRISEDIYIAFYCLYVYYFLTTLAEDVSIILPQKWNRGKIIYVLVRFGTLAFITLQLLRDYRSYFLFSPGACKALYFMTATSLYTVVLTCNLSLGLCLGALLRAKTLYLAAIVILSCGIPFVSAVIGLVSVIQYPAEPVPFPFDELGYSCYIPSPAQTASQTILSVGRDIRAYVNLVTTALLMLVGAVTLIVRYKGSGGHLIQVIRRDGGVHYLSLLAIRMAAAIIRTPAVVPASESDGNSAYPSAPTHQHAQSRLYGFRARCFKAPLRSSDSWIGR</sequence>
<feature type="transmembrane region" description="Helical" evidence="1">
    <location>
        <begin position="92"/>
        <end position="119"/>
    </location>
</feature>
<feature type="transmembrane region" description="Helical" evidence="1">
    <location>
        <begin position="25"/>
        <end position="46"/>
    </location>
</feature>
<comment type="caution">
    <text evidence="2">The sequence shown here is derived from an EMBL/GenBank/DDBJ whole genome shotgun (WGS) entry which is preliminary data.</text>
</comment>
<evidence type="ECO:0000313" key="3">
    <source>
        <dbReference type="Proteomes" id="UP000298030"/>
    </source>
</evidence>
<feature type="transmembrane region" description="Helical" evidence="1">
    <location>
        <begin position="126"/>
        <end position="150"/>
    </location>
</feature>
<gene>
    <name evidence="2" type="ORF">FA13DRAFT_775290</name>
</gene>
<evidence type="ECO:0000256" key="1">
    <source>
        <dbReference type="SAM" id="Phobius"/>
    </source>
</evidence>
<proteinExistence type="predicted"/>
<accession>A0A4Y7T3Y2</accession>
<feature type="transmembrane region" description="Helical" evidence="1">
    <location>
        <begin position="58"/>
        <end position="76"/>
    </location>
</feature>
<evidence type="ECO:0000313" key="2">
    <source>
        <dbReference type="EMBL" id="TEB28638.1"/>
    </source>
</evidence>
<feature type="transmembrane region" description="Helical" evidence="1">
    <location>
        <begin position="190"/>
        <end position="210"/>
    </location>
</feature>
<dbReference type="EMBL" id="QPFP01000031">
    <property type="protein sequence ID" value="TEB28638.1"/>
    <property type="molecule type" value="Genomic_DNA"/>
</dbReference>
<dbReference type="Proteomes" id="UP000298030">
    <property type="component" value="Unassembled WGS sequence"/>
</dbReference>
<organism evidence="2 3">
    <name type="scientific">Coprinellus micaceus</name>
    <name type="common">Glistening ink-cap mushroom</name>
    <name type="synonym">Coprinus micaceus</name>
    <dbReference type="NCBI Taxonomy" id="71717"/>
    <lineage>
        <taxon>Eukaryota</taxon>
        <taxon>Fungi</taxon>
        <taxon>Dikarya</taxon>
        <taxon>Basidiomycota</taxon>
        <taxon>Agaricomycotina</taxon>
        <taxon>Agaricomycetes</taxon>
        <taxon>Agaricomycetidae</taxon>
        <taxon>Agaricales</taxon>
        <taxon>Agaricineae</taxon>
        <taxon>Psathyrellaceae</taxon>
        <taxon>Coprinellus</taxon>
    </lineage>
</organism>
<protein>
    <submittedName>
        <fullName evidence="2">Uncharacterized protein</fullName>
    </submittedName>
</protein>
<keyword evidence="3" id="KW-1185">Reference proteome</keyword>
<reference evidence="2 3" key="1">
    <citation type="journal article" date="2019" name="Nat. Ecol. Evol.">
        <title>Megaphylogeny resolves global patterns of mushroom evolution.</title>
        <authorList>
            <person name="Varga T."/>
            <person name="Krizsan K."/>
            <person name="Foldi C."/>
            <person name="Dima B."/>
            <person name="Sanchez-Garcia M."/>
            <person name="Sanchez-Ramirez S."/>
            <person name="Szollosi G.J."/>
            <person name="Szarkandi J.G."/>
            <person name="Papp V."/>
            <person name="Albert L."/>
            <person name="Andreopoulos W."/>
            <person name="Angelini C."/>
            <person name="Antonin V."/>
            <person name="Barry K.W."/>
            <person name="Bougher N.L."/>
            <person name="Buchanan P."/>
            <person name="Buyck B."/>
            <person name="Bense V."/>
            <person name="Catcheside P."/>
            <person name="Chovatia M."/>
            <person name="Cooper J."/>
            <person name="Damon W."/>
            <person name="Desjardin D."/>
            <person name="Finy P."/>
            <person name="Geml J."/>
            <person name="Haridas S."/>
            <person name="Hughes K."/>
            <person name="Justo A."/>
            <person name="Karasinski D."/>
            <person name="Kautmanova I."/>
            <person name="Kiss B."/>
            <person name="Kocsube S."/>
            <person name="Kotiranta H."/>
            <person name="LaButti K.M."/>
            <person name="Lechner B.E."/>
            <person name="Liimatainen K."/>
            <person name="Lipzen A."/>
            <person name="Lukacs Z."/>
            <person name="Mihaltcheva S."/>
            <person name="Morgado L.N."/>
            <person name="Niskanen T."/>
            <person name="Noordeloos M.E."/>
            <person name="Ohm R.A."/>
            <person name="Ortiz-Santana B."/>
            <person name="Ovrebo C."/>
            <person name="Racz N."/>
            <person name="Riley R."/>
            <person name="Savchenko A."/>
            <person name="Shiryaev A."/>
            <person name="Soop K."/>
            <person name="Spirin V."/>
            <person name="Szebenyi C."/>
            <person name="Tomsovsky M."/>
            <person name="Tulloss R.E."/>
            <person name="Uehling J."/>
            <person name="Grigoriev I.V."/>
            <person name="Vagvolgyi C."/>
            <person name="Papp T."/>
            <person name="Martin F.M."/>
            <person name="Miettinen O."/>
            <person name="Hibbett D.S."/>
            <person name="Nagy L.G."/>
        </authorList>
    </citation>
    <scope>NUCLEOTIDE SEQUENCE [LARGE SCALE GENOMIC DNA]</scope>
    <source>
        <strain evidence="2 3">FP101781</strain>
    </source>
</reference>
<name>A0A4Y7T3Y2_COPMI</name>
<keyword evidence="1" id="KW-1133">Transmembrane helix</keyword>